<feature type="region of interest" description="Disordered" evidence="1">
    <location>
        <begin position="55"/>
        <end position="83"/>
    </location>
</feature>
<feature type="region of interest" description="Disordered" evidence="1">
    <location>
        <begin position="149"/>
        <end position="196"/>
    </location>
</feature>
<gene>
    <name evidence="2" type="ORF">GFSPODELE1_LOCUS8058</name>
</gene>
<feature type="region of interest" description="Disordered" evidence="1">
    <location>
        <begin position="17"/>
        <end position="40"/>
    </location>
</feature>
<evidence type="ECO:0000256" key="1">
    <source>
        <dbReference type="SAM" id="MobiDB-lite"/>
    </source>
</evidence>
<protein>
    <submittedName>
        <fullName evidence="2">Uncharacterized protein</fullName>
    </submittedName>
</protein>
<evidence type="ECO:0000313" key="2">
    <source>
        <dbReference type="EMBL" id="CAL1710883.1"/>
    </source>
</evidence>
<reference evidence="3" key="1">
    <citation type="submission" date="2024-04" db="EMBL/GenBank/DDBJ databases">
        <authorList>
            <person name="Shaw F."/>
            <person name="Minotto A."/>
        </authorList>
    </citation>
    <scope>NUCLEOTIDE SEQUENCE [LARGE SCALE GENOMIC DNA]</scope>
</reference>
<accession>A0ABP1DSU5</accession>
<evidence type="ECO:0000313" key="3">
    <source>
        <dbReference type="Proteomes" id="UP001497453"/>
    </source>
</evidence>
<sequence length="196" mass="20771">MNALVLRARGRATLLRPSSTEWGRPNAPHQPNSIASRGSIWGGAVNAPSFPTRLISRKRPYSPVPLPSGSRAPPSEEMNSSLRAKRPHMDLEPGFASDGATLDTEVAFPKDVLSSVSPSSDPPGRSTEQTAIPQGILIHAQAADESLNSPLLANPNIAIPRPPSPPPALFENPKSVDTVGRGSSRRLQLGVSPFRG</sequence>
<proteinExistence type="predicted"/>
<dbReference type="Proteomes" id="UP001497453">
    <property type="component" value="Chromosome 6"/>
</dbReference>
<organism evidence="2 3">
    <name type="scientific">Somion occarium</name>
    <dbReference type="NCBI Taxonomy" id="3059160"/>
    <lineage>
        <taxon>Eukaryota</taxon>
        <taxon>Fungi</taxon>
        <taxon>Dikarya</taxon>
        <taxon>Basidiomycota</taxon>
        <taxon>Agaricomycotina</taxon>
        <taxon>Agaricomycetes</taxon>
        <taxon>Polyporales</taxon>
        <taxon>Cerrenaceae</taxon>
        <taxon>Somion</taxon>
    </lineage>
</organism>
<dbReference type="EMBL" id="OZ037949">
    <property type="protein sequence ID" value="CAL1710883.1"/>
    <property type="molecule type" value="Genomic_DNA"/>
</dbReference>
<name>A0ABP1DSU5_9APHY</name>
<keyword evidence="3" id="KW-1185">Reference proteome</keyword>